<keyword evidence="2 4" id="KW-0235">DNA replication</keyword>
<dbReference type="Gene3D" id="3.70.10.10">
    <property type="match status" value="1"/>
</dbReference>
<dbReference type="InterPro" id="IPR000730">
    <property type="entry name" value="Pr_cel_nuc_antig"/>
</dbReference>
<dbReference type="PROSITE" id="PS01251">
    <property type="entry name" value="PCNA_1"/>
    <property type="match status" value="1"/>
</dbReference>
<reference evidence="9 10" key="1">
    <citation type="journal article" date="2011" name="J. Bacteriol.">
        <title>Complete genome sequence of Metallosphaera cuprina, a metal sulfide-oxidizing archaeon from a hot spring.</title>
        <authorList>
            <person name="Liu L.J."/>
            <person name="You X.Y."/>
            <person name="Zheng H."/>
            <person name="Wang S."/>
            <person name="Jiang C.Y."/>
            <person name="Liu S.J."/>
        </authorList>
    </citation>
    <scope>NUCLEOTIDE SEQUENCE [LARGE SCALE GENOMIC DNA]</scope>
    <source>
        <strain evidence="9 10">Ar-4</strain>
    </source>
</reference>
<protein>
    <recommendedName>
        <fullName evidence="4">DNA polymerase sliding clamp</fullName>
    </recommendedName>
    <alternativeName>
        <fullName evidence="4">Proliferating cell nuclear antigen homolog</fullName>
        <shortName evidence="4">PCNA</shortName>
    </alternativeName>
</protein>
<dbReference type="GO" id="GO:0030337">
    <property type="term" value="F:DNA polymerase processivity factor activity"/>
    <property type="evidence" value="ECO:0007669"/>
    <property type="project" value="UniProtKB-UniRule"/>
</dbReference>
<dbReference type="GO" id="GO:0003677">
    <property type="term" value="F:DNA binding"/>
    <property type="evidence" value="ECO:0007669"/>
    <property type="project" value="UniProtKB-UniRule"/>
</dbReference>
<sequence>MRFKVIDANSVTSIFRTLAEFMPDVTLVGTKEGIKIRGVDPSRVTLVNLFIPKGYFHEYESGEKDLLTVKLQDLIDSLSSVRKNDSLTFELKESSLYVTLDGEFERTFVLPILSGEEGTYPSLQLELNAKVKMLTSTFSEVMRVLSDLGKTVTLSFEEGKLVISVEGDIGSSKIELTEDSGLLEASGSEAKSTYSLDYLEKTVNMRDSSDVVELNFGTQLPLKLRFELPQDGYGEFYIAPRAE</sequence>
<dbReference type="GO" id="GO:0006272">
    <property type="term" value="P:leading strand elongation"/>
    <property type="evidence" value="ECO:0007669"/>
    <property type="project" value="TreeGrafter"/>
</dbReference>
<dbReference type="eggNOG" id="arCOG00488">
    <property type="taxonomic scope" value="Archaea"/>
</dbReference>
<dbReference type="GeneID" id="10492635"/>
<keyword evidence="10" id="KW-1185">Reference proteome</keyword>
<evidence type="ECO:0000259" key="8">
    <source>
        <dbReference type="Pfam" id="PF02747"/>
    </source>
</evidence>
<evidence type="ECO:0000256" key="6">
    <source>
        <dbReference type="RuleBase" id="RU003673"/>
    </source>
</evidence>
<evidence type="ECO:0000256" key="5">
    <source>
        <dbReference type="RuleBase" id="RU003671"/>
    </source>
</evidence>
<dbReference type="Proteomes" id="UP000007812">
    <property type="component" value="Chromosome"/>
</dbReference>
<name>F4G050_METCR</name>
<evidence type="ECO:0000259" key="7">
    <source>
        <dbReference type="Pfam" id="PF00705"/>
    </source>
</evidence>
<dbReference type="STRING" id="1006006.Mcup_0441"/>
<evidence type="ECO:0000256" key="1">
    <source>
        <dbReference type="ARBA" id="ARBA00010462"/>
    </source>
</evidence>
<dbReference type="HOGENOM" id="CLU_043978_1_1_2"/>
<dbReference type="InterPro" id="IPR022649">
    <property type="entry name" value="Pr_cel_nuc_antig_C"/>
</dbReference>
<dbReference type="PRINTS" id="PR00339">
    <property type="entry name" value="PCNACYCLIN"/>
</dbReference>
<comment type="similarity">
    <text evidence="1 4 5">Belongs to the PCNA family.</text>
</comment>
<feature type="domain" description="Proliferating cell nuclear antigen PCNA C-terminal" evidence="8">
    <location>
        <begin position="126"/>
        <end position="240"/>
    </location>
</feature>
<dbReference type="OrthoDB" id="14749at2157"/>
<comment type="subunit">
    <text evidence="4">Homotrimer. The subunits circularize to form a toroid; DNA passes through its center. Replication factor C (RFC) is required to load the toroid on the DNA.</text>
</comment>
<gene>
    <name evidence="4" type="primary">pcn</name>
    <name evidence="9" type="ordered locus">Mcup_0441</name>
</gene>
<evidence type="ECO:0000256" key="2">
    <source>
        <dbReference type="ARBA" id="ARBA00022705"/>
    </source>
</evidence>
<dbReference type="EMBL" id="CP002656">
    <property type="protein sequence ID" value="AEB94549.1"/>
    <property type="molecule type" value="Genomic_DNA"/>
</dbReference>
<dbReference type="HAMAP" id="MF_00317">
    <property type="entry name" value="DNApol_clamp_arch"/>
    <property type="match status" value="1"/>
</dbReference>
<evidence type="ECO:0000313" key="9">
    <source>
        <dbReference type="EMBL" id="AEB94549.1"/>
    </source>
</evidence>
<accession>F4G050</accession>
<dbReference type="InterPro" id="IPR022659">
    <property type="entry name" value="Pr_cel_nuc_antig_CS"/>
</dbReference>
<keyword evidence="3 4" id="KW-0238">DNA-binding</keyword>
<dbReference type="InterPro" id="IPR046938">
    <property type="entry name" value="DNA_clamp_sf"/>
</dbReference>
<dbReference type="InterPro" id="IPR022648">
    <property type="entry name" value="Pr_cel_nuc_antig_N"/>
</dbReference>
<comment type="function">
    <text evidence="4">Sliding clamp subunit that acts as a moving platform for DNA processing. Responsible for tethering the catalytic subunit of DNA polymerase and other proteins to DNA during high-speed replication.</text>
</comment>
<dbReference type="SUPFAM" id="SSF55979">
    <property type="entry name" value="DNA clamp"/>
    <property type="match status" value="2"/>
</dbReference>
<dbReference type="KEGG" id="mcn:Mcup_0441"/>
<organism evidence="9 10">
    <name type="scientific">Metallosphaera cuprina (strain Ar-4)</name>
    <dbReference type="NCBI Taxonomy" id="1006006"/>
    <lineage>
        <taxon>Archaea</taxon>
        <taxon>Thermoproteota</taxon>
        <taxon>Thermoprotei</taxon>
        <taxon>Sulfolobales</taxon>
        <taxon>Sulfolobaceae</taxon>
        <taxon>Metallosphaera</taxon>
    </lineage>
</organism>
<evidence type="ECO:0000256" key="4">
    <source>
        <dbReference type="HAMAP-Rule" id="MF_00317"/>
    </source>
</evidence>
<dbReference type="PANTHER" id="PTHR11352:SF0">
    <property type="entry name" value="PROLIFERATING CELL NUCLEAR ANTIGEN"/>
    <property type="match status" value="1"/>
</dbReference>
<dbReference type="AlphaFoldDB" id="F4G050"/>
<feature type="domain" description="Proliferating cell nuclear antigen PCNA N-terminal" evidence="7">
    <location>
        <begin position="8"/>
        <end position="95"/>
    </location>
</feature>
<dbReference type="Pfam" id="PF02747">
    <property type="entry name" value="PCNA_C"/>
    <property type="match status" value="1"/>
</dbReference>
<evidence type="ECO:0000256" key="3">
    <source>
        <dbReference type="ARBA" id="ARBA00023125"/>
    </source>
</evidence>
<comment type="function">
    <text evidence="6">Sliding clamp subunit. Responsible for tethering the catalytic subunit of DNA polymerase to DNA during high-speed replication.</text>
</comment>
<dbReference type="CDD" id="cd00577">
    <property type="entry name" value="PCNA"/>
    <property type="match status" value="1"/>
</dbReference>
<dbReference type="RefSeq" id="WP_013737047.1">
    <property type="nucleotide sequence ID" value="NC_015435.1"/>
</dbReference>
<dbReference type="PANTHER" id="PTHR11352">
    <property type="entry name" value="PROLIFERATING CELL NUCLEAR ANTIGEN"/>
    <property type="match status" value="1"/>
</dbReference>
<evidence type="ECO:0000313" key="10">
    <source>
        <dbReference type="Proteomes" id="UP000007812"/>
    </source>
</evidence>
<dbReference type="GO" id="GO:0006275">
    <property type="term" value="P:regulation of DNA replication"/>
    <property type="evidence" value="ECO:0007669"/>
    <property type="project" value="UniProtKB-UniRule"/>
</dbReference>
<dbReference type="Pfam" id="PF00705">
    <property type="entry name" value="PCNA_N"/>
    <property type="match status" value="1"/>
</dbReference>
<proteinExistence type="inferred from homology"/>
<dbReference type="PATRIC" id="fig|1006006.8.peg.444"/>